<proteinExistence type="predicted"/>
<dbReference type="OrthoDB" id="9788272at2"/>
<dbReference type="GO" id="GO:0016740">
    <property type="term" value="F:transferase activity"/>
    <property type="evidence" value="ECO:0007669"/>
    <property type="project" value="UniProtKB-KW"/>
</dbReference>
<gene>
    <name evidence="2" type="ORF">A2J15_004875</name>
    <name evidence="3" type="ORF">GC022_07160</name>
</gene>
<protein>
    <submittedName>
        <fullName evidence="2">Glycosyl transferase family 2</fullName>
    </submittedName>
    <submittedName>
        <fullName evidence="3">NTP transferase domain-containing protein</fullName>
    </submittedName>
</protein>
<evidence type="ECO:0000313" key="4">
    <source>
        <dbReference type="Proteomes" id="UP000093205"/>
    </source>
</evidence>
<dbReference type="Proteomes" id="UP000093205">
    <property type="component" value="Chromosome"/>
</dbReference>
<name>A0A6A7JU97_9BACT</name>
<dbReference type="Pfam" id="PF12804">
    <property type="entry name" value="NTP_transf_3"/>
    <property type="match status" value="1"/>
</dbReference>
<dbReference type="EMBL" id="CP031611">
    <property type="protein sequence ID" value="AXP09036.1"/>
    <property type="molecule type" value="Genomic_DNA"/>
</dbReference>
<evidence type="ECO:0000259" key="1">
    <source>
        <dbReference type="Pfam" id="PF12804"/>
    </source>
</evidence>
<reference evidence="3" key="2">
    <citation type="journal article" date="2019" name="Front. Microbiol.">
        <title>Campylobacter hepaticus, the cause of Spotty Liver Disease in chickens: Transmission and routes of infection.</title>
        <authorList>
            <person name="Van T.H."/>
            <person name="Moore R.J."/>
            <person name="Phung C."/>
        </authorList>
    </citation>
    <scope>NUCLEOTIDE SEQUENCE</scope>
    <source>
        <strain evidence="3">QLD_2/QLD</strain>
    </source>
</reference>
<dbReference type="Gene3D" id="3.90.550.10">
    <property type="entry name" value="Spore Coat Polysaccharide Biosynthesis Protein SpsA, Chain A"/>
    <property type="match status" value="1"/>
</dbReference>
<sequence length="245" mass="28734">MLNIVVPIAGKSYFFDNEKDGFPKPFIEICGKTMLEHFIQNYKNVKNKRFIFILKEDDVKHYHLDDAINVLTDQQSKNIILKNETRGMVCSILMAIDEIDLNEPLLIVNMDQILEYDLNQLISKLSLSDAGVLSFENVHPRWAYVKCNENNFVLEAFEKKPVSKNAIAGFYYYNKGKYFIKSAFDMIKKDVNYDGKYFVALTLNELILQNKKIINISIDKNRYFTFYSHAKINEYERIKNAYEIN</sequence>
<accession>A0A6A7JU97</accession>
<reference evidence="2 4" key="1">
    <citation type="submission" date="2018-08" db="EMBL/GenBank/DDBJ databases">
        <title>Survival mechanisms of Campylobacter hepaticus identified by genomic analysis and comparative transcriptomic analysis of in vivo and in vitro derived bacteria.</title>
        <authorList>
            <person name="Van T.T.H."/>
            <person name="Moore R.J."/>
        </authorList>
    </citation>
    <scope>NUCLEOTIDE SEQUENCE [LARGE SCALE GENOMIC DNA]</scope>
    <source>
        <strain evidence="2 4">HV10</strain>
    </source>
</reference>
<organism evidence="3">
    <name type="scientific">Campylobacter hepaticus</name>
    <dbReference type="NCBI Taxonomy" id="1813019"/>
    <lineage>
        <taxon>Bacteria</taxon>
        <taxon>Pseudomonadati</taxon>
        <taxon>Campylobacterota</taxon>
        <taxon>Epsilonproteobacteria</taxon>
        <taxon>Campylobacterales</taxon>
        <taxon>Campylobacteraceae</taxon>
        <taxon>Campylobacter</taxon>
    </lineage>
</organism>
<dbReference type="InterPro" id="IPR025877">
    <property type="entry name" value="MobA-like_NTP_Trfase"/>
</dbReference>
<dbReference type="KEGG" id="chw:A2J15_004875"/>
<dbReference type="RefSeq" id="WP_066777560.1">
    <property type="nucleotide sequence ID" value="NZ_CBCSFE010000016.1"/>
</dbReference>
<dbReference type="SUPFAM" id="SSF53448">
    <property type="entry name" value="Nucleotide-diphospho-sugar transferases"/>
    <property type="match status" value="1"/>
</dbReference>
<dbReference type="GeneID" id="44004851"/>
<dbReference type="AlphaFoldDB" id="A0A6A7JU97"/>
<feature type="domain" description="MobA-like NTP transferase" evidence="1">
    <location>
        <begin position="21"/>
        <end position="135"/>
    </location>
</feature>
<dbReference type="EMBL" id="WHMJ01000022">
    <property type="protein sequence ID" value="MPV91925.1"/>
    <property type="molecule type" value="Genomic_DNA"/>
</dbReference>
<dbReference type="PIRSF" id="PIRSF028162">
    <property type="entry name" value="BcbE_prd"/>
    <property type="match status" value="1"/>
</dbReference>
<keyword evidence="4" id="KW-1185">Reference proteome</keyword>
<evidence type="ECO:0000313" key="3">
    <source>
        <dbReference type="EMBL" id="MPV91925.1"/>
    </source>
</evidence>
<dbReference type="InterPro" id="IPR016873">
    <property type="entry name" value="Caps_polysacc_synth_BcbE_prd"/>
</dbReference>
<keyword evidence="3" id="KW-0808">Transferase</keyword>
<evidence type="ECO:0000313" key="2">
    <source>
        <dbReference type="EMBL" id="AXP09036.1"/>
    </source>
</evidence>
<dbReference type="CDD" id="cd04183">
    <property type="entry name" value="GT2_BcE_like"/>
    <property type="match status" value="1"/>
</dbReference>
<dbReference type="InterPro" id="IPR029044">
    <property type="entry name" value="Nucleotide-diphossugar_trans"/>
</dbReference>